<keyword evidence="1" id="KW-0732">Signal</keyword>
<dbReference type="Proteomes" id="UP000323000">
    <property type="component" value="Chromosome 6"/>
</dbReference>
<evidence type="ECO:0008006" key="4">
    <source>
        <dbReference type="Google" id="ProtNLM"/>
    </source>
</evidence>
<gene>
    <name evidence="2" type="ORF">EZV62_013798</name>
</gene>
<feature type="signal peptide" evidence="1">
    <location>
        <begin position="1"/>
        <end position="17"/>
    </location>
</feature>
<keyword evidence="3" id="KW-1185">Reference proteome</keyword>
<protein>
    <recommendedName>
        <fullName evidence="4">Secreted protein</fullName>
    </recommendedName>
</protein>
<dbReference type="EMBL" id="VAHF01000006">
    <property type="protein sequence ID" value="TXG59225.1"/>
    <property type="molecule type" value="Genomic_DNA"/>
</dbReference>
<evidence type="ECO:0000313" key="3">
    <source>
        <dbReference type="Proteomes" id="UP000323000"/>
    </source>
</evidence>
<evidence type="ECO:0000313" key="2">
    <source>
        <dbReference type="EMBL" id="TXG59225.1"/>
    </source>
</evidence>
<comment type="caution">
    <text evidence="2">The sequence shown here is derived from an EMBL/GenBank/DDBJ whole genome shotgun (WGS) entry which is preliminary data.</text>
</comment>
<organism evidence="2 3">
    <name type="scientific">Acer yangbiense</name>
    <dbReference type="NCBI Taxonomy" id="1000413"/>
    <lineage>
        <taxon>Eukaryota</taxon>
        <taxon>Viridiplantae</taxon>
        <taxon>Streptophyta</taxon>
        <taxon>Embryophyta</taxon>
        <taxon>Tracheophyta</taxon>
        <taxon>Spermatophyta</taxon>
        <taxon>Magnoliopsida</taxon>
        <taxon>eudicotyledons</taxon>
        <taxon>Gunneridae</taxon>
        <taxon>Pentapetalae</taxon>
        <taxon>rosids</taxon>
        <taxon>malvids</taxon>
        <taxon>Sapindales</taxon>
        <taxon>Sapindaceae</taxon>
        <taxon>Hippocastanoideae</taxon>
        <taxon>Acereae</taxon>
        <taxon>Acer</taxon>
    </lineage>
</organism>
<accession>A0A5C7HR08</accession>
<dbReference type="AlphaFoldDB" id="A0A5C7HR08"/>
<sequence length="88" mass="9971">MPLKVLIFFCSLRLTIPSVGVEGLEAFHNEDSGHLYCFIYSSFKGTPPRCSRLISCTAACRYFGSRGKQAFEQCKFYYSSHIRLISTS</sequence>
<feature type="chain" id="PRO_5022983382" description="Secreted protein" evidence="1">
    <location>
        <begin position="18"/>
        <end position="88"/>
    </location>
</feature>
<proteinExistence type="predicted"/>
<reference evidence="3" key="1">
    <citation type="journal article" date="2019" name="Gigascience">
        <title>De novo genome assembly of the endangered Acer yangbiense, a plant species with extremely small populations endemic to Yunnan Province, China.</title>
        <authorList>
            <person name="Yang J."/>
            <person name="Wariss H.M."/>
            <person name="Tao L."/>
            <person name="Zhang R."/>
            <person name="Yun Q."/>
            <person name="Hollingsworth P."/>
            <person name="Dao Z."/>
            <person name="Luo G."/>
            <person name="Guo H."/>
            <person name="Ma Y."/>
            <person name="Sun W."/>
        </authorList>
    </citation>
    <scope>NUCLEOTIDE SEQUENCE [LARGE SCALE GENOMIC DNA]</scope>
    <source>
        <strain evidence="3">cv. Malutang</strain>
    </source>
</reference>
<evidence type="ECO:0000256" key="1">
    <source>
        <dbReference type="SAM" id="SignalP"/>
    </source>
</evidence>
<name>A0A5C7HR08_9ROSI</name>